<proteinExistence type="predicted"/>
<reference evidence="2 3" key="1">
    <citation type="submission" date="2016-10" db="EMBL/GenBank/DDBJ databases">
        <authorList>
            <person name="de Groot N.N."/>
        </authorList>
    </citation>
    <scope>NUCLEOTIDE SEQUENCE [LARGE SCALE GENOMIC DNA]</scope>
    <source>
        <strain evidence="2 3">DSM 27375</strain>
    </source>
</reference>
<dbReference type="GO" id="GO:0015969">
    <property type="term" value="P:guanosine tetraphosphate metabolic process"/>
    <property type="evidence" value="ECO:0007669"/>
    <property type="project" value="InterPro"/>
</dbReference>
<dbReference type="SUPFAM" id="SSF81301">
    <property type="entry name" value="Nucleotidyltransferase"/>
    <property type="match status" value="1"/>
</dbReference>
<dbReference type="AlphaFoldDB" id="A0A1G7UBD1"/>
<dbReference type="CDD" id="cd05399">
    <property type="entry name" value="NT_Rel-Spo_like"/>
    <property type="match status" value="1"/>
</dbReference>
<name>A0A1G7UBD1_9RHOB</name>
<dbReference type="OrthoDB" id="9789634at2"/>
<dbReference type="SMART" id="SM00954">
    <property type="entry name" value="RelA_SpoT"/>
    <property type="match status" value="1"/>
</dbReference>
<dbReference type="Proteomes" id="UP000182284">
    <property type="component" value="Unassembled WGS sequence"/>
</dbReference>
<sequence length="419" mass="48488">MISKSKVDKAGRILSDKDRNYDELSLELDYVFEEFRKSYLAPLTKLTLSLQEWLQTYGQQNYIAQRLKRKPQILRKLRRFSVRLTQLQDIGGCRIVVDNNEAVDGLVSFLRTKLTDSGDYTIERETDYRDWGRDDSGYRAYHIILTTSGIRLELQLRSQLQHYWSESIERTSVIYGSRLKENEGDKEVLKYFKKFSDALHFLEQEKKLSSEHEIELQRSRELAEAIIGQASPKALASYVNENIIKTMSEAEKNSQSSLNNWILVFDWNDGNFVTWDLVGRDPDEATEAYSNYESQYPEEDKYEVVMIGSSEISSVKHTHSHYFGIEHHSSALEDMEQSIIGLTSRMSMDVGARRILSTLKRQGRWGKKAIKIDTLKNHFCLNVATFHESLELLMERGLVVGSDPVSLNIKKNKEISELV</sequence>
<feature type="domain" description="RelA/SpoT" evidence="1">
    <location>
        <begin position="65"/>
        <end position="179"/>
    </location>
</feature>
<gene>
    <name evidence="2" type="ORF">SAMN04488117_12122</name>
</gene>
<evidence type="ECO:0000313" key="3">
    <source>
        <dbReference type="Proteomes" id="UP000182284"/>
    </source>
</evidence>
<dbReference type="PANTHER" id="PTHR47837:SF1">
    <property type="entry name" value="GTP PYROPHOSPHOKINASE YJBM"/>
    <property type="match status" value="1"/>
</dbReference>
<evidence type="ECO:0000259" key="1">
    <source>
        <dbReference type="SMART" id="SM00954"/>
    </source>
</evidence>
<dbReference type="EMBL" id="FNBL01000021">
    <property type="protein sequence ID" value="SDG44896.1"/>
    <property type="molecule type" value="Genomic_DNA"/>
</dbReference>
<dbReference type="InterPro" id="IPR007685">
    <property type="entry name" value="RelA_SpoT"/>
</dbReference>
<dbReference type="Gene3D" id="3.30.460.10">
    <property type="entry name" value="Beta Polymerase, domain 2"/>
    <property type="match status" value="1"/>
</dbReference>
<dbReference type="PANTHER" id="PTHR47837">
    <property type="entry name" value="GTP PYROPHOSPHOKINASE YJBM"/>
    <property type="match status" value="1"/>
</dbReference>
<dbReference type="Pfam" id="PF04607">
    <property type="entry name" value="RelA_SpoT"/>
    <property type="match status" value="1"/>
</dbReference>
<dbReference type="InterPro" id="IPR052366">
    <property type="entry name" value="GTP_Pyrophosphokinase"/>
</dbReference>
<accession>A0A1G7UBD1</accession>
<evidence type="ECO:0000313" key="2">
    <source>
        <dbReference type="EMBL" id="SDG44896.1"/>
    </source>
</evidence>
<organism evidence="2 3">
    <name type="scientific">Celeribacter baekdonensis</name>
    <dbReference type="NCBI Taxonomy" id="875171"/>
    <lineage>
        <taxon>Bacteria</taxon>
        <taxon>Pseudomonadati</taxon>
        <taxon>Pseudomonadota</taxon>
        <taxon>Alphaproteobacteria</taxon>
        <taxon>Rhodobacterales</taxon>
        <taxon>Roseobacteraceae</taxon>
        <taxon>Celeribacter</taxon>
    </lineage>
</organism>
<dbReference type="InterPro" id="IPR043519">
    <property type="entry name" value="NT_sf"/>
</dbReference>
<protein>
    <recommendedName>
        <fullName evidence="1">RelA/SpoT domain-containing protein</fullName>
    </recommendedName>
</protein>